<dbReference type="RefSeq" id="WP_192592186.1">
    <property type="nucleotide sequence ID" value="NZ_JADBEE010000002.1"/>
</dbReference>
<accession>A0ABR9J8Z2</accession>
<keyword evidence="1" id="KW-1133">Transmembrane helix</keyword>
<evidence type="ECO:0000313" key="2">
    <source>
        <dbReference type="EMBL" id="MBE1515337.1"/>
    </source>
</evidence>
<organism evidence="2 3">
    <name type="scientific">Nesterenkonia halotolerans</name>
    <dbReference type="NCBI Taxonomy" id="225325"/>
    <lineage>
        <taxon>Bacteria</taxon>
        <taxon>Bacillati</taxon>
        <taxon>Actinomycetota</taxon>
        <taxon>Actinomycetes</taxon>
        <taxon>Micrococcales</taxon>
        <taxon>Micrococcaceae</taxon>
        <taxon>Nesterenkonia</taxon>
    </lineage>
</organism>
<dbReference type="EMBL" id="JADBEE010000002">
    <property type="protein sequence ID" value="MBE1515337.1"/>
    <property type="molecule type" value="Genomic_DNA"/>
</dbReference>
<comment type="caution">
    <text evidence="2">The sequence shown here is derived from an EMBL/GenBank/DDBJ whole genome shotgun (WGS) entry which is preliminary data.</text>
</comment>
<keyword evidence="1" id="KW-0812">Transmembrane</keyword>
<feature type="transmembrane region" description="Helical" evidence="1">
    <location>
        <begin position="21"/>
        <end position="40"/>
    </location>
</feature>
<proteinExistence type="predicted"/>
<keyword evidence="1" id="KW-0472">Membrane</keyword>
<dbReference type="Proteomes" id="UP000636579">
    <property type="component" value="Unassembled WGS sequence"/>
</dbReference>
<feature type="transmembrane region" description="Helical" evidence="1">
    <location>
        <begin position="81"/>
        <end position="102"/>
    </location>
</feature>
<protein>
    <submittedName>
        <fullName evidence="2">Uncharacterized protein</fullName>
    </submittedName>
</protein>
<evidence type="ECO:0000313" key="3">
    <source>
        <dbReference type="Proteomes" id="UP000636579"/>
    </source>
</evidence>
<sequence>MSTTPPATPRTTDLDETTLRFYGRFSGWLVLALLLSYLGLQLPLPWRLLAVVAGVAGLAGAIVLLVQCLRRRLPVLMHISAIAVLLCCGIFAFTGVSQAIFWEATEDFDECRSSALTERSMNRCLLDYEDGMLNSVPGIGR</sequence>
<name>A0ABR9J8Z2_9MICC</name>
<feature type="transmembrane region" description="Helical" evidence="1">
    <location>
        <begin position="46"/>
        <end position="69"/>
    </location>
</feature>
<keyword evidence="3" id="KW-1185">Reference proteome</keyword>
<gene>
    <name evidence="2" type="ORF">H4W26_002129</name>
</gene>
<reference evidence="2 3" key="1">
    <citation type="submission" date="2020-10" db="EMBL/GenBank/DDBJ databases">
        <title>Sequencing the genomes of 1000 actinobacteria strains.</title>
        <authorList>
            <person name="Klenk H.-P."/>
        </authorList>
    </citation>
    <scope>NUCLEOTIDE SEQUENCE [LARGE SCALE GENOMIC DNA]</scope>
    <source>
        <strain evidence="2 3">DSM 15474</strain>
    </source>
</reference>
<evidence type="ECO:0000256" key="1">
    <source>
        <dbReference type="SAM" id="Phobius"/>
    </source>
</evidence>